<gene>
    <name evidence="5" type="ORF">FWILDA_LOCUS10160</name>
</gene>
<feature type="domain" description="Protein kinase" evidence="4">
    <location>
        <begin position="1"/>
        <end position="97"/>
    </location>
</feature>
<reference evidence="5" key="1">
    <citation type="submission" date="2022-08" db="EMBL/GenBank/DDBJ databases">
        <authorList>
            <person name="Kallberg Y."/>
            <person name="Tangrot J."/>
            <person name="Rosling A."/>
        </authorList>
    </citation>
    <scope>NUCLEOTIDE SEQUENCE</scope>
    <source>
        <strain evidence="5">Wild A</strain>
    </source>
</reference>
<organism evidence="5 6">
    <name type="scientific">Funneliformis geosporum</name>
    <dbReference type="NCBI Taxonomy" id="1117311"/>
    <lineage>
        <taxon>Eukaryota</taxon>
        <taxon>Fungi</taxon>
        <taxon>Fungi incertae sedis</taxon>
        <taxon>Mucoromycota</taxon>
        <taxon>Glomeromycotina</taxon>
        <taxon>Glomeromycetes</taxon>
        <taxon>Glomerales</taxon>
        <taxon>Glomeraceae</taxon>
        <taxon>Funneliformis</taxon>
    </lineage>
</organism>
<evidence type="ECO:0000256" key="2">
    <source>
        <dbReference type="ARBA" id="ARBA00022840"/>
    </source>
</evidence>
<evidence type="ECO:0000313" key="6">
    <source>
        <dbReference type="Proteomes" id="UP001153678"/>
    </source>
</evidence>
<dbReference type="PANTHER" id="PTHR44329">
    <property type="entry name" value="SERINE/THREONINE-PROTEIN KINASE TNNI3K-RELATED"/>
    <property type="match status" value="1"/>
</dbReference>
<dbReference type="PROSITE" id="PS50011">
    <property type="entry name" value="PROTEIN_KINASE_DOM"/>
    <property type="match status" value="1"/>
</dbReference>
<keyword evidence="2" id="KW-0067">ATP-binding</keyword>
<dbReference type="Gene3D" id="1.10.510.10">
    <property type="entry name" value="Transferase(Phosphotransferase) domain 1"/>
    <property type="match status" value="1"/>
</dbReference>
<dbReference type="InterPro" id="IPR051681">
    <property type="entry name" value="Ser/Thr_Kinases-Pseudokinases"/>
</dbReference>
<dbReference type="Pfam" id="PF07714">
    <property type="entry name" value="PK_Tyr_Ser-Thr"/>
    <property type="match status" value="1"/>
</dbReference>
<evidence type="ECO:0000256" key="3">
    <source>
        <dbReference type="SAM" id="MobiDB-lite"/>
    </source>
</evidence>
<evidence type="ECO:0000256" key="1">
    <source>
        <dbReference type="ARBA" id="ARBA00022741"/>
    </source>
</evidence>
<comment type="caution">
    <text evidence="5">The sequence shown here is derived from an EMBL/GenBank/DDBJ whole genome shotgun (WGS) entry which is preliminary data.</text>
</comment>
<dbReference type="GO" id="GO:0005524">
    <property type="term" value="F:ATP binding"/>
    <property type="evidence" value="ECO:0007669"/>
    <property type="project" value="UniProtKB-KW"/>
</dbReference>
<feature type="non-terminal residue" evidence="5">
    <location>
        <position position="135"/>
    </location>
</feature>
<dbReference type="AlphaFoldDB" id="A0A9W4WV96"/>
<keyword evidence="1" id="KW-0547">Nucleotide-binding</keyword>
<feature type="region of interest" description="Disordered" evidence="3">
    <location>
        <begin position="101"/>
        <end position="135"/>
    </location>
</feature>
<dbReference type="InterPro" id="IPR011009">
    <property type="entry name" value="Kinase-like_dom_sf"/>
</dbReference>
<accession>A0A9W4WV96</accession>
<protein>
    <submittedName>
        <fullName evidence="5">8671_t:CDS:1</fullName>
    </submittedName>
</protein>
<sequence length="135" mass="15479">MEPQILKNLKFQYIKPSDIYSLGVLMWEISSGHPPFSEYNNDMSMIIAIVNKITREDVVPNTPEDYEKLYKKCWSQEPEQRPTIIEVLEVFSKMGFRTSIKDESAKPNDSDSESQVDSENVQDDIKDLSGIEGLS</sequence>
<proteinExistence type="predicted"/>
<evidence type="ECO:0000313" key="5">
    <source>
        <dbReference type="EMBL" id="CAI2181586.1"/>
    </source>
</evidence>
<dbReference type="InterPro" id="IPR001245">
    <property type="entry name" value="Ser-Thr/Tyr_kinase_cat_dom"/>
</dbReference>
<dbReference type="InterPro" id="IPR000719">
    <property type="entry name" value="Prot_kinase_dom"/>
</dbReference>
<dbReference type="PANTHER" id="PTHR44329:SF298">
    <property type="entry name" value="MIXED LINEAGE KINASE DOMAIN-LIKE PROTEIN"/>
    <property type="match status" value="1"/>
</dbReference>
<keyword evidence="6" id="KW-1185">Reference proteome</keyword>
<name>A0A9W4WV96_9GLOM</name>
<dbReference type="Proteomes" id="UP001153678">
    <property type="component" value="Unassembled WGS sequence"/>
</dbReference>
<dbReference type="EMBL" id="CAMKVN010002551">
    <property type="protein sequence ID" value="CAI2181586.1"/>
    <property type="molecule type" value="Genomic_DNA"/>
</dbReference>
<dbReference type="OrthoDB" id="2353542at2759"/>
<dbReference type="SUPFAM" id="SSF56112">
    <property type="entry name" value="Protein kinase-like (PK-like)"/>
    <property type="match status" value="1"/>
</dbReference>
<evidence type="ECO:0000259" key="4">
    <source>
        <dbReference type="PROSITE" id="PS50011"/>
    </source>
</evidence>
<feature type="compositionally biased region" description="Acidic residues" evidence="3">
    <location>
        <begin position="110"/>
        <end position="122"/>
    </location>
</feature>
<dbReference type="GO" id="GO:0004674">
    <property type="term" value="F:protein serine/threonine kinase activity"/>
    <property type="evidence" value="ECO:0007669"/>
    <property type="project" value="TreeGrafter"/>
</dbReference>